<comment type="similarity">
    <text evidence="1">Belongs to the thiolase-like superfamily. Thiolase family.</text>
</comment>
<organism evidence="5">
    <name type="scientific">marine metagenome</name>
    <dbReference type="NCBI Taxonomy" id="408172"/>
    <lineage>
        <taxon>unclassified sequences</taxon>
        <taxon>metagenomes</taxon>
        <taxon>ecological metagenomes</taxon>
    </lineage>
</organism>
<protein>
    <recommendedName>
        <fullName evidence="4">Thiolase-like protein type 1 additional C-terminal domain-containing protein</fullName>
    </recommendedName>
</protein>
<keyword evidence="3" id="KW-0012">Acyltransferase</keyword>
<reference evidence="5" key="1">
    <citation type="submission" date="2018-05" db="EMBL/GenBank/DDBJ databases">
        <authorList>
            <person name="Lanie J.A."/>
            <person name="Ng W.-L."/>
            <person name="Kazmierczak K.M."/>
            <person name="Andrzejewski T.M."/>
            <person name="Davidsen T.M."/>
            <person name="Wayne K.J."/>
            <person name="Tettelin H."/>
            <person name="Glass J.I."/>
            <person name="Rusch D."/>
            <person name="Podicherti R."/>
            <person name="Tsui H.-C.T."/>
            <person name="Winkler M.E."/>
        </authorList>
    </citation>
    <scope>NUCLEOTIDE SEQUENCE</scope>
</reference>
<dbReference type="PANTHER" id="PTHR18919:SF139">
    <property type="entry name" value="THIOLASE-LIKE PROTEIN TYPE 1 ADDITIONAL C-TERMINAL DOMAIN-CONTAINING PROTEIN"/>
    <property type="match status" value="1"/>
</dbReference>
<keyword evidence="2" id="KW-0808">Transferase</keyword>
<dbReference type="Pfam" id="PF18313">
    <property type="entry name" value="TLP1_add_C"/>
    <property type="match status" value="1"/>
</dbReference>
<dbReference type="Gene3D" id="3.40.47.10">
    <property type="match status" value="1"/>
</dbReference>
<evidence type="ECO:0000256" key="1">
    <source>
        <dbReference type="ARBA" id="ARBA00010982"/>
    </source>
</evidence>
<gene>
    <name evidence="5" type="ORF">METZ01_LOCUS33559</name>
</gene>
<proteinExistence type="inferred from homology"/>
<dbReference type="EMBL" id="UINC01001438">
    <property type="protein sequence ID" value="SUZ80705.1"/>
    <property type="molecule type" value="Genomic_DNA"/>
</dbReference>
<evidence type="ECO:0000259" key="4">
    <source>
        <dbReference type="Pfam" id="PF18313"/>
    </source>
</evidence>
<name>A0A381QMV4_9ZZZZ</name>
<feature type="domain" description="Thiolase-like protein type 1 additional C-terminal" evidence="4">
    <location>
        <begin position="408"/>
        <end position="488"/>
    </location>
</feature>
<dbReference type="InterPro" id="IPR040771">
    <property type="entry name" value="TLP1_add_C"/>
</dbReference>
<dbReference type="SUPFAM" id="SSF53901">
    <property type="entry name" value="Thiolase-like"/>
    <property type="match status" value="1"/>
</dbReference>
<dbReference type="Gene3D" id="2.40.50.840">
    <property type="match status" value="1"/>
</dbReference>
<sequence>MSLDPRAPVIVGVAQVTDRVSDPAAARTPVELMVDALRSAAVDAGSPGCIAGLEVVGVVGGIWSYADPGRQVADQAGASIASTLLTGLSGTSPQCLLDHLATQIAGGGIEAAAMVGGESYRSRRRARRMGVDFRRDVDESLPPAEKYAGMLPMATDHEVSRGVVAPGVFYPVVETAIRYSRRESVSEHRQRVGELWSRFNAVAVENPHAAVRTPMTPDEITTPIDGNRMVATPYTRAMMANNSVDQASAVLILSVARAEALGIPRDRWVFPQVGTRAEDPPSPSMRWDLHRSPGARVAGHRALALADLGVDDVDHLDLYACFPASVQVCSTELGIDLDGDRPLTVTGGLTFAGGPHSNSVGQSLAAMVERLRELPGMGFIYANGGYFGKHAFGVYGSEPPIAGYRSEDLHSEVEELPVRVPDPAFTGKGTIDGYTVVYDQNGRPERALVALLTDEGARVWGGTTDRASLVAMVDEEHVGQTAEIDPDGLVAF</sequence>
<evidence type="ECO:0000313" key="5">
    <source>
        <dbReference type="EMBL" id="SUZ80705.1"/>
    </source>
</evidence>
<dbReference type="AlphaFoldDB" id="A0A381QMV4"/>
<dbReference type="PANTHER" id="PTHR18919">
    <property type="entry name" value="ACETYL-COA C-ACYLTRANSFERASE"/>
    <property type="match status" value="1"/>
</dbReference>
<accession>A0A381QMV4</accession>
<dbReference type="GO" id="GO:0016746">
    <property type="term" value="F:acyltransferase activity"/>
    <property type="evidence" value="ECO:0007669"/>
    <property type="project" value="UniProtKB-KW"/>
</dbReference>
<evidence type="ECO:0000256" key="2">
    <source>
        <dbReference type="ARBA" id="ARBA00022679"/>
    </source>
</evidence>
<evidence type="ECO:0000256" key="3">
    <source>
        <dbReference type="ARBA" id="ARBA00023315"/>
    </source>
</evidence>
<dbReference type="InterPro" id="IPR016039">
    <property type="entry name" value="Thiolase-like"/>
</dbReference>